<evidence type="ECO:0000313" key="1">
    <source>
        <dbReference type="Proteomes" id="UP000095287"/>
    </source>
</evidence>
<proteinExistence type="predicted"/>
<sequence>MLSCVCETPRSFKGGALPLSMLTSLAHGDLQTVLDSAAICEAIYGFATGADIVFIIVQNIRTPFAAVCYGANLASHTAVQSQRLWPGQSVQSSPMHFAALTGVSRLVLML</sequence>
<organism evidence="1 2">
    <name type="scientific">Steinernema glaseri</name>
    <dbReference type="NCBI Taxonomy" id="37863"/>
    <lineage>
        <taxon>Eukaryota</taxon>
        <taxon>Metazoa</taxon>
        <taxon>Ecdysozoa</taxon>
        <taxon>Nematoda</taxon>
        <taxon>Chromadorea</taxon>
        <taxon>Rhabditida</taxon>
        <taxon>Tylenchina</taxon>
        <taxon>Panagrolaimomorpha</taxon>
        <taxon>Strongyloidoidea</taxon>
        <taxon>Steinernematidae</taxon>
        <taxon>Steinernema</taxon>
    </lineage>
</organism>
<evidence type="ECO:0000313" key="2">
    <source>
        <dbReference type="WBParaSite" id="L893_g23130.t1"/>
    </source>
</evidence>
<keyword evidence="1" id="KW-1185">Reference proteome</keyword>
<accession>A0A1I7Z5U8</accession>
<dbReference type="Proteomes" id="UP000095287">
    <property type="component" value="Unplaced"/>
</dbReference>
<name>A0A1I7Z5U8_9BILA</name>
<dbReference type="WBParaSite" id="L893_g23130.t1">
    <property type="protein sequence ID" value="L893_g23130.t1"/>
    <property type="gene ID" value="L893_g23130"/>
</dbReference>
<reference evidence="2" key="1">
    <citation type="submission" date="2016-11" db="UniProtKB">
        <authorList>
            <consortium name="WormBaseParasite"/>
        </authorList>
    </citation>
    <scope>IDENTIFICATION</scope>
</reference>
<protein>
    <submittedName>
        <fullName evidence="2">AA_permease domain-containing protein</fullName>
    </submittedName>
</protein>
<dbReference type="AlphaFoldDB" id="A0A1I7Z5U8"/>